<feature type="region of interest" description="Disordered" evidence="6">
    <location>
        <begin position="364"/>
        <end position="521"/>
    </location>
</feature>
<evidence type="ECO:0000256" key="3">
    <source>
        <dbReference type="ARBA" id="ARBA00023043"/>
    </source>
</evidence>
<reference evidence="8 9" key="1">
    <citation type="journal article" date="2023" name="Mol. Biol. Evol.">
        <title>Genomics of Secondarily Temperate Adaptation in the Only Non-Antarctic Icefish.</title>
        <authorList>
            <person name="Rivera-Colon A.G."/>
            <person name="Rayamajhi N."/>
            <person name="Minhas B.F."/>
            <person name="Madrigal G."/>
            <person name="Bilyk K.T."/>
            <person name="Yoon V."/>
            <person name="Hune M."/>
            <person name="Gregory S."/>
            <person name="Cheng C.H.C."/>
            <person name="Catchen J.M."/>
        </authorList>
    </citation>
    <scope>NUCLEOTIDE SEQUENCE [LARGE SCALE GENOMIC DNA]</scope>
    <source>
        <tissue evidence="8">White muscle</tissue>
    </source>
</reference>
<dbReference type="SUPFAM" id="SSF54236">
    <property type="entry name" value="Ubiquitin-like"/>
    <property type="match status" value="1"/>
</dbReference>
<evidence type="ECO:0000313" key="8">
    <source>
        <dbReference type="EMBL" id="KAK5903574.1"/>
    </source>
</evidence>
<keyword evidence="5" id="KW-0175">Coiled coil</keyword>
<evidence type="ECO:0000313" key="9">
    <source>
        <dbReference type="Proteomes" id="UP001331515"/>
    </source>
</evidence>
<feature type="region of interest" description="Disordered" evidence="6">
    <location>
        <begin position="323"/>
        <end position="346"/>
    </location>
</feature>
<sequence>MMPMILTVYLSDGEQAATEVPITPETTCRDVVEFCKEPGESGCHLAEVWRGNERAIPFEHMMYEHLQKWGPRKQEVKFFLRHEDSPTESSDQGSQQSQDQTSRRSGSSGEKNSENGVGNQRVELTLSELQEMATRQQQQIEAQQQMLVAKEQRLRYLKQQERRQQQTVSESEKLQKLKDRVENQEAKLKKIRAMRGQVDYSKVINGNLSAEIEQVSGLFQEKQGELQSAVLRVEQLSLQLEDLRRGKLNGIQTALGGQVSGAAALELRKLYQELQIRNKLNQEQNSKLKQQKDILNKRNMEVTLMDKRISELRERLYKKKAEARQKENLPLNRANGPPSPQPAAGTLGRVAAVGPYIQVPVPGRQEGGYNIPPDPLKPQTLGVNNQANHGRTKSASEAGWPTLGKANSTLKPPERRNSGTDTQGKSPPSGSPVTPSTDKVLDSKMVVSSPAISKPQPPPYGSHLISANSATTLDRRKEVPPPPRPLPNPPAPAWPRTPATTGSSSQQIQQRISVPPSPTFQQNAPLFPLGLSERLDPPPAVAVRPFIPDRGSRPQSPRKGPPTMNSSSIYHMYLQQAAPKSQPLKPALKAVYGKPVLHPSSTPPLASAFHPGRRGLPVAPRPSHW</sequence>
<evidence type="ECO:0000256" key="2">
    <source>
        <dbReference type="ARBA" id="ARBA00022737"/>
    </source>
</evidence>
<feature type="region of interest" description="Disordered" evidence="6">
    <location>
        <begin position="83"/>
        <end position="119"/>
    </location>
</feature>
<dbReference type="GO" id="GO:0002039">
    <property type="term" value="F:p53 binding"/>
    <property type="evidence" value="ECO:0007669"/>
    <property type="project" value="InterPro"/>
</dbReference>
<evidence type="ECO:0000256" key="5">
    <source>
        <dbReference type="SAM" id="Coils"/>
    </source>
</evidence>
<protein>
    <recommendedName>
        <fullName evidence="7">Apoptosis-stimulating of p53 protein 2-like RA domain-containing protein</fullName>
    </recommendedName>
</protein>
<evidence type="ECO:0000259" key="7">
    <source>
        <dbReference type="Pfam" id="PF21801"/>
    </source>
</evidence>
<dbReference type="InterPro" id="IPR048942">
    <property type="entry name" value="ASPP2-like_RA"/>
</dbReference>
<evidence type="ECO:0000256" key="1">
    <source>
        <dbReference type="ARBA" id="ARBA00004123"/>
    </source>
</evidence>
<dbReference type="AlphaFoldDB" id="A0AAN8H5L5"/>
<dbReference type="EMBL" id="JAURVH010001531">
    <property type="protein sequence ID" value="KAK5903574.1"/>
    <property type="molecule type" value="Genomic_DNA"/>
</dbReference>
<dbReference type="Proteomes" id="UP001331515">
    <property type="component" value="Unassembled WGS sequence"/>
</dbReference>
<proteinExistence type="predicted"/>
<gene>
    <name evidence="8" type="ORF">CgunFtcFv8_007344</name>
</gene>
<accession>A0AAN8H5L5</accession>
<keyword evidence="2" id="KW-0677">Repeat</keyword>
<feature type="compositionally biased region" description="Low complexity" evidence="6">
    <location>
        <begin position="89"/>
        <end position="110"/>
    </location>
</feature>
<dbReference type="GO" id="GO:0042981">
    <property type="term" value="P:regulation of apoptotic process"/>
    <property type="evidence" value="ECO:0007669"/>
    <property type="project" value="InterPro"/>
</dbReference>
<feature type="region of interest" description="Disordered" evidence="6">
    <location>
        <begin position="544"/>
        <end position="566"/>
    </location>
</feature>
<keyword evidence="3" id="KW-0040">ANK repeat</keyword>
<keyword evidence="9" id="KW-1185">Reference proteome</keyword>
<dbReference type="PANTHER" id="PTHR24131">
    <property type="entry name" value="APOPTOSIS-STIMULATING OF P53 PROTEIN"/>
    <property type="match status" value="1"/>
</dbReference>
<dbReference type="FunFam" id="3.10.20.90:FF:000030">
    <property type="entry name" value="Apoptosis-stimulating of p53 protein 2 isoform 1"/>
    <property type="match status" value="1"/>
</dbReference>
<dbReference type="InterPro" id="IPR047163">
    <property type="entry name" value="ASPP1/2"/>
</dbReference>
<feature type="domain" description="Apoptosis-stimulating of p53 protein 2-like RA" evidence="7">
    <location>
        <begin position="3"/>
        <end position="82"/>
    </location>
</feature>
<name>A0AAN8H5L5_CHAGU</name>
<dbReference type="Gene3D" id="3.10.20.90">
    <property type="entry name" value="Phosphatidylinositol 3-kinase Catalytic Subunit, Chain A, domain 1"/>
    <property type="match status" value="1"/>
</dbReference>
<comment type="subcellular location">
    <subcellularLocation>
        <location evidence="1">Nucleus</location>
    </subcellularLocation>
</comment>
<feature type="region of interest" description="Disordered" evidence="6">
    <location>
        <begin position="596"/>
        <end position="625"/>
    </location>
</feature>
<organism evidence="8 9">
    <name type="scientific">Champsocephalus gunnari</name>
    <name type="common">Mackerel icefish</name>
    <dbReference type="NCBI Taxonomy" id="52237"/>
    <lineage>
        <taxon>Eukaryota</taxon>
        <taxon>Metazoa</taxon>
        <taxon>Chordata</taxon>
        <taxon>Craniata</taxon>
        <taxon>Vertebrata</taxon>
        <taxon>Euteleostomi</taxon>
        <taxon>Actinopterygii</taxon>
        <taxon>Neopterygii</taxon>
        <taxon>Teleostei</taxon>
        <taxon>Neoteleostei</taxon>
        <taxon>Acanthomorphata</taxon>
        <taxon>Eupercaria</taxon>
        <taxon>Perciformes</taxon>
        <taxon>Notothenioidei</taxon>
        <taxon>Channichthyidae</taxon>
        <taxon>Champsocephalus</taxon>
    </lineage>
</organism>
<feature type="coiled-coil region" evidence="5">
    <location>
        <begin position="119"/>
        <end position="194"/>
    </location>
</feature>
<evidence type="ECO:0000256" key="6">
    <source>
        <dbReference type="SAM" id="MobiDB-lite"/>
    </source>
</evidence>
<dbReference type="InterPro" id="IPR029071">
    <property type="entry name" value="Ubiquitin-like_domsf"/>
</dbReference>
<evidence type="ECO:0000256" key="4">
    <source>
        <dbReference type="ARBA" id="ARBA00023242"/>
    </source>
</evidence>
<feature type="compositionally biased region" description="Polar residues" evidence="6">
    <location>
        <begin position="381"/>
        <end position="395"/>
    </location>
</feature>
<feature type="compositionally biased region" description="Low complexity" evidence="6">
    <location>
        <begin position="496"/>
        <end position="513"/>
    </location>
</feature>
<keyword evidence="4" id="KW-0539">Nucleus</keyword>
<dbReference type="PANTHER" id="PTHR24131:SF5">
    <property type="entry name" value="APOPTOSIS-STIMULATING OF P53 PROTEIN 1"/>
    <property type="match status" value="1"/>
</dbReference>
<feature type="compositionally biased region" description="Pro residues" evidence="6">
    <location>
        <begin position="480"/>
        <end position="495"/>
    </location>
</feature>
<feature type="compositionally biased region" description="Low complexity" evidence="6">
    <location>
        <begin position="426"/>
        <end position="437"/>
    </location>
</feature>
<comment type="caution">
    <text evidence="8">The sequence shown here is derived from an EMBL/GenBank/DDBJ whole genome shotgun (WGS) entry which is preliminary data.</text>
</comment>
<dbReference type="GO" id="GO:0005634">
    <property type="term" value="C:nucleus"/>
    <property type="evidence" value="ECO:0007669"/>
    <property type="project" value="UniProtKB-SubCell"/>
</dbReference>
<dbReference type="Pfam" id="PF21801">
    <property type="entry name" value="ASPP2-like_RA"/>
    <property type="match status" value="1"/>
</dbReference>